<sequence length="59" mass="6103">MLASPSGTWGEPTPESTDTNAVYTGVGNNTFTWGDPNVCLPSANISNGCQVTGSNKLEL</sequence>
<evidence type="ECO:0000313" key="3">
    <source>
        <dbReference type="Proteomes" id="UP001055453"/>
    </source>
</evidence>
<proteinExistence type="predicted"/>
<dbReference type="NCBIfam" id="NF038131">
    <property type="entry name" value="choice_anch_K"/>
    <property type="match status" value="1"/>
</dbReference>
<reference evidence="2" key="1">
    <citation type="submission" date="2022-04" db="EMBL/GenBank/DDBJ databases">
        <title>Complete genome sequence of a cyanobacterium, Nostoc sp. SO-36, isolated in Antarctica.</title>
        <authorList>
            <person name="Kanesaki Y."/>
            <person name="Effendi D."/>
            <person name="Sakamoto T."/>
            <person name="Ohtani S."/>
            <person name="Awai K."/>
        </authorList>
    </citation>
    <scope>NUCLEOTIDE SEQUENCE</scope>
    <source>
        <strain evidence="2">SO-36</strain>
    </source>
</reference>
<feature type="region of interest" description="Disordered" evidence="1">
    <location>
        <begin position="1"/>
        <end position="21"/>
    </location>
</feature>
<dbReference type="Proteomes" id="UP001055453">
    <property type="component" value="Chromosome"/>
</dbReference>
<protein>
    <submittedName>
        <fullName evidence="2">Uncharacterized protein</fullName>
    </submittedName>
</protein>
<dbReference type="InterPro" id="IPR047995">
    <property type="entry name" value="Choice_anch_K"/>
</dbReference>
<gene>
    <name evidence="2" type="ORF">ANSO36C_56160</name>
</gene>
<name>A0ABN6QBM6_NOSCO</name>
<dbReference type="EMBL" id="AP025732">
    <property type="protein sequence ID" value="BDI19814.1"/>
    <property type="molecule type" value="Genomic_DNA"/>
</dbReference>
<keyword evidence="3" id="KW-1185">Reference proteome</keyword>
<organism evidence="2 3">
    <name type="scientific">Nostoc cf. commune SO-36</name>
    <dbReference type="NCBI Taxonomy" id="449208"/>
    <lineage>
        <taxon>Bacteria</taxon>
        <taxon>Bacillati</taxon>
        <taxon>Cyanobacteriota</taxon>
        <taxon>Cyanophyceae</taxon>
        <taxon>Nostocales</taxon>
        <taxon>Nostocaceae</taxon>
        <taxon>Nostoc</taxon>
    </lineage>
</organism>
<evidence type="ECO:0000313" key="2">
    <source>
        <dbReference type="EMBL" id="BDI19814.1"/>
    </source>
</evidence>
<accession>A0ABN6QBM6</accession>
<evidence type="ECO:0000256" key="1">
    <source>
        <dbReference type="SAM" id="MobiDB-lite"/>
    </source>
</evidence>